<evidence type="ECO:0000313" key="1">
    <source>
        <dbReference type="EMBL" id="KAK1450998.1"/>
    </source>
</evidence>
<dbReference type="Proteomes" id="UP001239213">
    <property type="component" value="Unassembled WGS sequence"/>
</dbReference>
<proteinExistence type="predicted"/>
<gene>
    <name evidence="1" type="ORF">CCUS01_11365</name>
</gene>
<comment type="caution">
    <text evidence="1">The sequence shown here is derived from an EMBL/GenBank/DDBJ whole genome shotgun (WGS) entry which is preliminary data.</text>
</comment>
<dbReference type="AlphaFoldDB" id="A0AAI9XK61"/>
<keyword evidence="2" id="KW-1185">Reference proteome</keyword>
<sequence>MNTSSRVPGDMPLHYLRAGIAVAKIREITDHGPGELGVSWALAALVRRRKGGVTWTE</sequence>
<name>A0AAI9XK61_9PEZI</name>
<protein>
    <submittedName>
        <fullName evidence="1">Uncharacterized protein</fullName>
    </submittedName>
</protein>
<reference evidence="1" key="1">
    <citation type="submission" date="2016-11" db="EMBL/GenBank/DDBJ databases">
        <title>The genome sequence of Colletotrichum cuscutae.</title>
        <authorList>
            <person name="Baroncelli R."/>
        </authorList>
    </citation>
    <scope>NUCLEOTIDE SEQUENCE</scope>
    <source>
        <strain evidence="1">IMI 304802</strain>
    </source>
</reference>
<accession>A0AAI9XK61</accession>
<evidence type="ECO:0000313" key="2">
    <source>
        <dbReference type="Proteomes" id="UP001239213"/>
    </source>
</evidence>
<dbReference type="EMBL" id="MPDP01000302">
    <property type="protein sequence ID" value="KAK1450998.1"/>
    <property type="molecule type" value="Genomic_DNA"/>
</dbReference>
<organism evidence="1 2">
    <name type="scientific">Colletotrichum cuscutae</name>
    <dbReference type="NCBI Taxonomy" id="1209917"/>
    <lineage>
        <taxon>Eukaryota</taxon>
        <taxon>Fungi</taxon>
        <taxon>Dikarya</taxon>
        <taxon>Ascomycota</taxon>
        <taxon>Pezizomycotina</taxon>
        <taxon>Sordariomycetes</taxon>
        <taxon>Hypocreomycetidae</taxon>
        <taxon>Glomerellales</taxon>
        <taxon>Glomerellaceae</taxon>
        <taxon>Colletotrichum</taxon>
        <taxon>Colletotrichum acutatum species complex</taxon>
    </lineage>
</organism>